<evidence type="ECO:0000313" key="2">
    <source>
        <dbReference type="Proteomes" id="UP000621386"/>
    </source>
</evidence>
<dbReference type="RefSeq" id="WP_201813930.1">
    <property type="nucleotide sequence ID" value="NZ_JAERRH010000001.1"/>
</dbReference>
<dbReference type="SUPFAM" id="SSF47413">
    <property type="entry name" value="lambda repressor-like DNA-binding domains"/>
    <property type="match status" value="1"/>
</dbReference>
<dbReference type="EMBL" id="JAERRH010000001">
    <property type="protein sequence ID" value="MBL1103486.1"/>
    <property type="molecule type" value="Genomic_DNA"/>
</dbReference>
<organism evidence="1 2">
    <name type="scientific">Streptomyces musisoli</name>
    <dbReference type="NCBI Taxonomy" id="2802280"/>
    <lineage>
        <taxon>Bacteria</taxon>
        <taxon>Bacillati</taxon>
        <taxon>Actinomycetota</taxon>
        <taxon>Actinomycetes</taxon>
        <taxon>Kitasatosporales</taxon>
        <taxon>Streptomycetaceae</taxon>
        <taxon>Streptomyces</taxon>
    </lineage>
</organism>
<dbReference type="InterPro" id="IPR010982">
    <property type="entry name" value="Lambda_DNA-bd_dom_sf"/>
</dbReference>
<comment type="caution">
    <text evidence="1">The sequence shown here is derived from an EMBL/GenBank/DDBJ whole genome shotgun (WGS) entry which is preliminary data.</text>
</comment>
<evidence type="ECO:0000313" key="1">
    <source>
        <dbReference type="EMBL" id="MBL1103486.1"/>
    </source>
</evidence>
<dbReference type="Proteomes" id="UP000621386">
    <property type="component" value="Unassembled WGS sequence"/>
</dbReference>
<name>A0ABS1NTR2_9ACTN</name>
<sequence length="82" mass="8855">MDLAELLADAMRRQHLSAEALAYATGIRAPRIKAFAEDGAEGPIRPTREELTELARALSLPLPAVLGVNRDRRAVAHAGQQV</sequence>
<proteinExistence type="predicted"/>
<reference evidence="1 2" key="1">
    <citation type="submission" date="2021-01" db="EMBL/GenBank/DDBJ databases">
        <title>WGS of actinomycetes isolated from Thailand.</title>
        <authorList>
            <person name="Thawai C."/>
        </authorList>
    </citation>
    <scope>NUCLEOTIDE SEQUENCE [LARGE SCALE GENOMIC DNA]</scope>
    <source>
        <strain evidence="1 2">CH5-8</strain>
    </source>
</reference>
<accession>A0ABS1NTR2</accession>
<protein>
    <submittedName>
        <fullName evidence="1">XRE family transcriptional regulator</fullName>
    </submittedName>
</protein>
<gene>
    <name evidence="1" type="ORF">JK361_02515</name>
</gene>
<keyword evidence="2" id="KW-1185">Reference proteome</keyword>
<dbReference type="Gene3D" id="1.10.260.40">
    <property type="entry name" value="lambda repressor-like DNA-binding domains"/>
    <property type="match status" value="1"/>
</dbReference>